<dbReference type="OrthoDB" id="9774177at2"/>
<dbReference type="RefSeq" id="WP_051719871.1">
    <property type="nucleotide sequence ID" value="NZ_JMIH01000015.1"/>
</dbReference>
<organism evidence="1 2">
    <name type="scientific">Anditalea andensis</name>
    <dbReference type="NCBI Taxonomy" id="1048983"/>
    <lineage>
        <taxon>Bacteria</taxon>
        <taxon>Pseudomonadati</taxon>
        <taxon>Bacteroidota</taxon>
        <taxon>Cytophagia</taxon>
        <taxon>Cytophagales</taxon>
        <taxon>Cytophagaceae</taxon>
        <taxon>Anditalea</taxon>
    </lineage>
</organism>
<dbReference type="AlphaFoldDB" id="A0A074LKL4"/>
<accession>A0A074LKL4</accession>
<name>A0A074LKL4_9BACT</name>
<comment type="caution">
    <text evidence="1">The sequence shown here is derived from an EMBL/GenBank/DDBJ whole genome shotgun (WGS) entry which is preliminary data.</text>
</comment>
<proteinExistence type="predicted"/>
<protein>
    <submittedName>
        <fullName evidence="1">Uncharacterized protein</fullName>
    </submittedName>
</protein>
<sequence>MLVEVLMASNVGREVWDKGLPVLDDLHNMNYGWRLPEGVLATDENLQEFKTDKYIEDLRELKPEVTMVIMHCTDHRSI</sequence>
<evidence type="ECO:0000313" key="2">
    <source>
        <dbReference type="Proteomes" id="UP000027821"/>
    </source>
</evidence>
<reference evidence="1 2" key="1">
    <citation type="submission" date="2014-04" db="EMBL/GenBank/DDBJ databases">
        <title>Characterization and application of a salt tolerant electro-active bacterium.</title>
        <authorList>
            <person name="Yang L."/>
            <person name="Wei S."/>
            <person name="Tay Q.X.M."/>
        </authorList>
    </citation>
    <scope>NUCLEOTIDE SEQUENCE [LARGE SCALE GENOMIC DNA]</scope>
    <source>
        <strain evidence="1 2">LY1</strain>
    </source>
</reference>
<dbReference type="eggNOG" id="COG3394">
    <property type="taxonomic scope" value="Bacteria"/>
</dbReference>
<evidence type="ECO:0000313" key="1">
    <source>
        <dbReference type="EMBL" id="KEO74387.1"/>
    </source>
</evidence>
<dbReference type="Proteomes" id="UP000027821">
    <property type="component" value="Unassembled WGS sequence"/>
</dbReference>
<dbReference type="EMBL" id="JMIH01000015">
    <property type="protein sequence ID" value="KEO74387.1"/>
    <property type="molecule type" value="Genomic_DNA"/>
</dbReference>
<keyword evidence="2" id="KW-1185">Reference proteome</keyword>
<gene>
    <name evidence="1" type="ORF">EL17_06525</name>
</gene>